<keyword evidence="2" id="KW-1185">Reference proteome</keyword>
<dbReference type="InterPro" id="IPR006127">
    <property type="entry name" value="ZnuA-like"/>
</dbReference>
<dbReference type="BioCyc" id="CBUR1055526:G10QW-2148-MONOMER"/>
<accession>U3UAH2</accession>
<dbReference type="Proteomes" id="UP000003511">
    <property type="component" value="Unassembled WGS sequence"/>
</dbReference>
<dbReference type="AlphaFoldDB" id="U3UAH2"/>
<comment type="caution">
    <text evidence="1">The sequence shown here is derived from an EMBL/GenBank/DDBJ whole genome shotgun (WGS) entry which is preliminary data.</text>
</comment>
<reference evidence="1 2" key="2">
    <citation type="submission" date="2011-10" db="EMBL/GenBank/DDBJ databases">
        <title>Draft genome sequence of Candidatus Burkholderia kirkii.</title>
        <authorList>
            <person name="Carlier A.L."/>
            <person name="Eberl L."/>
        </authorList>
    </citation>
    <scope>NUCLEOTIDE SEQUENCE [LARGE SCALE GENOMIC DNA]</scope>
    <source>
        <strain evidence="1 2">UZHbot1</strain>
    </source>
</reference>
<evidence type="ECO:0000313" key="1">
    <source>
        <dbReference type="EMBL" id="CCD35807.1"/>
    </source>
</evidence>
<dbReference type="Gene3D" id="3.40.50.1980">
    <property type="entry name" value="Nitrogenase molybdenum iron protein domain"/>
    <property type="match status" value="1"/>
</dbReference>
<organism evidence="1 2">
    <name type="scientific">Candidatus Paraburkholderia kirkii UZHbot1</name>
    <dbReference type="NCBI Taxonomy" id="1055526"/>
    <lineage>
        <taxon>Bacteria</taxon>
        <taxon>Pseudomonadati</taxon>
        <taxon>Pseudomonadota</taxon>
        <taxon>Betaproteobacteria</taxon>
        <taxon>Burkholderiales</taxon>
        <taxon>Burkholderiaceae</taxon>
        <taxon>Paraburkholderia</taxon>
    </lineage>
</organism>
<evidence type="ECO:0000313" key="2">
    <source>
        <dbReference type="Proteomes" id="UP000003511"/>
    </source>
</evidence>
<name>U3UAH2_9BURK</name>
<dbReference type="GO" id="GO:0030001">
    <property type="term" value="P:metal ion transport"/>
    <property type="evidence" value="ECO:0007669"/>
    <property type="project" value="InterPro"/>
</dbReference>
<dbReference type="Pfam" id="PF01297">
    <property type="entry name" value="ZnuA"/>
    <property type="match status" value="1"/>
</dbReference>
<gene>
    <name evidence="1" type="ORF">BKIR_c113_0537</name>
</gene>
<sequence>MNKLLAASKGNEKRTVIVAAQLVGRKAGDNPHLWYDPATMPALAKAVSTYYLASAEPAHKNDYDARLATFLDSLKPIDASIAQLKSRYKGVPVTATEPVRLYGRCNRLRDAQPALPDGVDE</sequence>
<protein>
    <submittedName>
        <fullName evidence="1">WGS project CAFE00000000 data, contig bkir_c113</fullName>
    </submittedName>
</protein>
<dbReference type="STRING" id="1055526.BKIR_c113_0537"/>
<reference evidence="1 2" key="1">
    <citation type="submission" date="2011-09" db="EMBL/GenBank/DDBJ databases">
        <authorList>
            <person name="Carlier A."/>
        </authorList>
    </citation>
    <scope>NUCLEOTIDE SEQUENCE [LARGE SCALE GENOMIC DNA]</scope>
    <source>
        <strain evidence="1 2">UZHbot1</strain>
    </source>
</reference>
<dbReference type="GO" id="GO:0046872">
    <property type="term" value="F:metal ion binding"/>
    <property type="evidence" value="ECO:0007669"/>
    <property type="project" value="InterPro"/>
</dbReference>
<dbReference type="HOGENOM" id="CLU_2033799_0_0_4"/>
<proteinExistence type="predicted"/>
<dbReference type="SUPFAM" id="SSF53807">
    <property type="entry name" value="Helical backbone' metal receptor"/>
    <property type="match status" value="1"/>
</dbReference>
<dbReference type="EMBL" id="CAFE01000019">
    <property type="protein sequence ID" value="CCD35807.1"/>
    <property type="molecule type" value="Genomic_DNA"/>
</dbReference>